<name>A0A6M5YMB2_9BACT</name>
<comment type="subcellular location">
    <subcellularLocation>
        <location evidence="1">Membrane</location>
        <topology evidence="1">Multi-pass membrane protein</topology>
    </subcellularLocation>
</comment>
<proteinExistence type="predicted"/>
<dbReference type="Pfam" id="PF05140">
    <property type="entry name" value="ResB"/>
    <property type="match status" value="1"/>
</dbReference>
<evidence type="ECO:0000259" key="9">
    <source>
        <dbReference type="Pfam" id="PF05140"/>
    </source>
</evidence>
<accession>A0A6M5YMB2</accession>
<feature type="compositionally biased region" description="Basic residues" evidence="6">
    <location>
        <begin position="1327"/>
        <end position="1340"/>
    </location>
</feature>
<feature type="transmembrane region" description="Helical" evidence="7">
    <location>
        <begin position="1010"/>
        <end position="1034"/>
    </location>
</feature>
<evidence type="ECO:0000256" key="7">
    <source>
        <dbReference type="SAM" id="Phobius"/>
    </source>
</evidence>
<keyword evidence="11" id="KW-1185">Reference proteome</keyword>
<feature type="transmembrane region" description="Helical" evidence="7">
    <location>
        <begin position="414"/>
        <end position="435"/>
    </location>
</feature>
<feature type="transmembrane region" description="Helical" evidence="7">
    <location>
        <begin position="1218"/>
        <end position="1235"/>
    </location>
</feature>
<evidence type="ECO:0000256" key="4">
    <source>
        <dbReference type="ARBA" id="ARBA00022989"/>
    </source>
</evidence>
<evidence type="ECO:0000313" key="10">
    <source>
        <dbReference type="EMBL" id="QJW94082.1"/>
    </source>
</evidence>
<feature type="region of interest" description="Disordered" evidence="6">
    <location>
        <begin position="1289"/>
        <end position="1340"/>
    </location>
</feature>
<feature type="transmembrane region" description="Helical" evidence="7">
    <location>
        <begin position="912"/>
        <end position="933"/>
    </location>
</feature>
<gene>
    <name evidence="10" type="ORF">FTUN_1601</name>
</gene>
<evidence type="ECO:0008006" key="12">
    <source>
        <dbReference type="Google" id="ProtNLM"/>
    </source>
</evidence>
<organism evidence="10 11">
    <name type="scientific">Frigoriglobus tundricola</name>
    <dbReference type="NCBI Taxonomy" id="2774151"/>
    <lineage>
        <taxon>Bacteria</taxon>
        <taxon>Pseudomonadati</taxon>
        <taxon>Planctomycetota</taxon>
        <taxon>Planctomycetia</taxon>
        <taxon>Gemmatales</taxon>
        <taxon>Gemmataceae</taxon>
        <taxon>Frigoriglobus</taxon>
    </lineage>
</organism>
<dbReference type="EMBL" id="CP053452">
    <property type="protein sequence ID" value="QJW94082.1"/>
    <property type="molecule type" value="Genomic_DNA"/>
</dbReference>
<dbReference type="PANTHER" id="PTHR30071:SF1">
    <property type="entry name" value="CYTOCHROME B_B6 PROTEIN-RELATED"/>
    <property type="match status" value="1"/>
</dbReference>
<dbReference type="InterPro" id="IPR045062">
    <property type="entry name" value="Cyt_c_biogenesis_CcsA/CcmC"/>
</dbReference>
<feature type="domain" description="ResB-like" evidence="9">
    <location>
        <begin position="323"/>
        <end position="398"/>
    </location>
</feature>
<dbReference type="PANTHER" id="PTHR30071">
    <property type="entry name" value="HEME EXPORTER PROTEIN C"/>
    <property type="match status" value="1"/>
</dbReference>
<evidence type="ECO:0000256" key="3">
    <source>
        <dbReference type="ARBA" id="ARBA00022748"/>
    </source>
</evidence>
<evidence type="ECO:0000256" key="2">
    <source>
        <dbReference type="ARBA" id="ARBA00022692"/>
    </source>
</evidence>
<feature type="transmembrane region" description="Helical" evidence="7">
    <location>
        <begin position="1255"/>
        <end position="1272"/>
    </location>
</feature>
<dbReference type="GO" id="GO:0017004">
    <property type="term" value="P:cytochrome complex assembly"/>
    <property type="evidence" value="ECO:0007669"/>
    <property type="project" value="UniProtKB-KW"/>
</dbReference>
<feature type="transmembrane region" description="Helical" evidence="7">
    <location>
        <begin position="945"/>
        <end position="966"/>
    </location>
</feature>
<dbReference type="InterPro" id="IPR007816">
    <property type="entry name" value="ResB-like_domain"/>
</dbReference>
<feature type="transmembrane region" description="Helical" evidence="7">
    <location>
        <begin position="1090"/>
        <end position="1113"/>
    </location>
</feature>
<feature type="region of interest" description="Disordered" evidence="6">
    <location>
        <begin position="1"/>
        <end position="20"/>
    </location>
</feature>
<dbReference type="InterPro" id="IPR002541">
    <property type="entry name" value="Cyt_c_assembly"/>
</dbReference>
<feature type="transmembrane region" description="Helical" evidence="7">
    <location>
        <begin position="74"/>
        <end position="95"/>
    </location>
</feature>
<feature type="compositionally biased region" description="Polar residues" evidence="6">
    <location>
        <begin position="1304"/>
        <end position="1324"/>
    </location>
</feature>
<feature type="transmembrane region" description="Helical" evidence="7">
    <location>
        <begin position="141"/>
        <end position="159"/>
    </location>
</feature>
<feature type="transmembrane region" description="Helical" evidence="7">
    <location>
        <begin position="1155"/>
        <end position="1177"/>
    </location>
</feature>
<keyword evidence="2 7" id="KW-0812">Transmembrane</keyword>
<sequence length="1340" mass="146968">MSTTLPHTPGEFGEPPARPVIGSGRGPGYYVFRALKAVASLQLTVVLFVLGMLLIFFGTMAQIDNGIWTVVDKYFYSVIVWVPFELVHKFLGVFWKEQFPVGESAWTGSFPFPAGQLIGGAMLVNLLAAHATRFRISWKRIGVFLIHGGLILLFVGEFITREYAVEQRMTIDEGQSVNYAEDTRNMEVALIDKSDPNTDHVVTIPQHMLKQARGRITHPDLPVDVEVVEYLANATLAAVKPGQENRADRGVGLGAVAVKRPEVSGVDPNQKVDMPAAYLKFYKKGTDEALGTYLASLSGYFRFGPDEFEVNGKKIDLVLRFKRHYKPFSVHLDKFRFDRYTGTEKAKNYSSDVRVYDETGALVAQQRIAMNEPLRYNGETFYQSSFDDRTEKTTVLQVVRNPGWLNFGFFQASVDYIACGVVGTGLVAHFLIYLVAFLRRLKAPERVALTGAAGYFPWAVTGIMAVYLLSVAGRMGPPKEPVALDAFSRMAVVDGGRVKPLDTVARVNLRLISGREEFEDERGRKQSAIRWYLEVIAGGPSQRGAAWKYRVVRIDNEAVLDALGLAKREGFRYSLEEIAPKIDVVQKRMAAIEKKVGEGKKLDTDETKFKELRDRLTTFMELSAFGGPLLLPPENGTGWTTVHEFRLTAQIVGSTAAVLDGQKLLRDSKKLDQLTPEDEQKLIEQALGIDLSKMKLDPAKRGQLVTGAVQQLLADPGETQKDLKERMQERKANAAATLTAINETLREQLELVAVFLPEDQRRALADLAQKRAQAELAARPTNATWERIVAAYRDKKAADDAAAKATDPDTRARLVQEAEKSAADFAAAVAEYRTTRTAGVADTNPTPGVVEKVLYTPFNGLGRNWVEVTFNRFAPFYQCSGLYVIVFVLTVVGFSQQAAGRPVWAAALRRSALYLLLLTLAVHTVALFARMFIMERPLVFVTNLYSSAVFIGWGCVALGLLLELIFKMGVGTMLSAALGLATCIVAHNIATEDTLEMMQAVLDTNFWLATHVTTVTLGYTATFVAGFLGAVYVFQMLGAVIRESFESTGEPTVGALLAFGAATTGAVGGPLFFLWFLTSAMDKFELLPSILLWGLFWLTVAAGVMYAVALMLLRVSSAGADAQGQPLAGRVPDLAAPVVAAALTPERGKVFGQMVYGVVCFATLLSFVGTVLGGIWADQSWGRFWGWDPKENGAVLIVLWNSLILHARWAGLVKDRGMAVLAIFGNAITAWSWFGTNQLSIGLHAYGFDSRLADGCFNFWLSQLFILAWGLIPKRFWATAARRAVPAPAPAAAPIKNEPPLPVTSPNGSANGAPHTNGQTNGTANGHPRRDKGKKHGKRR</sequence>
<protein>
    <recommendedName>
        <fullName evidence="12">Cytochrome c biogenesis protein CcsA</fullName>
    </recommendedName>
</protein>
<keyword evidence="3" id="KW-0201">Cytochrome c-type biogenesis</keyword>
<feature type="transmembrane region" description="Helical" evidence="7">
    <location>
        <begin position="447"/>
        <end position="469"/>
    </location>
</feature>
<feature type="domain" description="Cytochrome c assembly protein" evidence="8">
    <location>
        <begin position="942"/>
        <end position="1244"/>
    </location>
</feature>
<feature type="transmembrane region" description="Helical" evidence="7">
    <location>
        <begin position="881"/>
        <end position="900"/>
    </location>
</feature>
<evidence type="ECO:0000256" key="6">
    <source>
        <dbReference type="SAM" id="MobiDB-lite"/>
    </source>
</evidence>
<feature type="transmembrane region" description="Helical" evidence="7">
    <location>
        <begin position="1055"/>
        <end position="1078"/>
    </location>
</feature>
<feature type="transmembrane region" description="Helical" evidence="7">
    <location>
        <begin position="110"/>
        <end position="129"/>
    </location>
</feature>
<dbReference type="Pfam" id="PF01578">
    <property type="entry name" value="Cytochrom_C_asm"/>
    <property type="match status" value="1"/>
</dbReference>
<feature type="transmembrane region" description="Helical" evidence="7">
    <location>
        <begin position="973"/>
        <end position="990"/>
    </location>
</feature>
<keyword evidence="4 7" id="KW-1133">Transmembrane helix</keyword>
<dbReference type="RefSeq" id="WP_171470159.1">
    <property type="nucleotide sequence ID" value="NZ_CP053452.2"/>
</dbReference>
<evidence type="ECO:0000313" key="11">
    <source>
        <dbReference type="Proteomes" id="UP000503447"/>
    </source>
</evidence>
<dbReference type="GO" id="GO:0020037">
    <property type="term" value="F:heme binding"/>
    <property type="evidence" value="ECO:0007669"/>
    <property type="project" value="InterPro"/>
</dbReference>
<reference evidence="11" key="1">
    <citation type="submission" date="2020-05" db="EMBL/GenBank/DDBJ databases">
        <title>Frigoriglobus tundricola gen. nov., sp. nov., a psychrotolerant cellulolytic planctomycete of the family Gemmataceae with two divergent copies of 16S rRNA gene.</title>
        <authorList>
            <person name="Kulichevskaya I.S."/>
            <person name="Ivanova A.A."/>
            <person name="Naumoff D.G."/>
            <person name="Beletsky A.V."/>
            <person name="Rijpstra W.I.C."/>
            <person name="Sinninghe Damste J.S."/>
            <person name="Mardanov A.V."/>
            <person name="Ravin N.V."/>
            <person name="Dedysh S.N."/>
        </authorList>
    </citation>
    <scope>NUCLEOTIDE SEQUENCE [LARGE SCALE GENOMIC DNA]</scope>
    <source>
        <strain evidence="11">PL17</strain>
    </source>
</reference>
<dbReference type="Proteomes" id="UP000503447">
    <property type="component" value="Chromosome"/>
</dbReference>
<evidence type="ECO:0000259" key="8">
    <source>
        <dbReference type="Pfam" id="PF01578"/>
    </source>
</evidence>
<feature type="transmembrane region" description="Helical" evidence="7">
    <location>
        <begin position="39"/>
        <end position="62"/>
    </location>
</feature>
<feature type="compositionally biased region" description="Pro residues" evidence="6">
    <location>
        <begin position="1289"/>
        <end position="1303"/>
    </location>
</feature>
<evidence type="ECO:0000256" key="1">
    <source>
        <dbReference type="ARBA" id="ARBA00004141"/>
    </source>
</evidence>
<feature type="transmembrane region" description="Helical" evidence="7">
    <location>
        <begin position="1193"/>
        <end position="1211"/>
    </location>
</feature>
<dbReference type="KEGG" id="ftj:FTUN_1601"/>
<dbReference type="GO" id="GO:0005886">
    <property type="term" value="C:plasma membrane"/>
    <property type="evidence" value="ECO:0007669"/>
    <property type="project" value="TreeGrafter"/>
</dbReference>
<keyword evidence="5 7" id="KW-0472">Membrane</keyword>
<evidence type="ECO:0000256" key="5">
    <source>
        <dbReference type="ARBA" id="ARBA00023136"/>
    </source>
</evidence>